<dbReference type="InterPro" id="IPR035490">
    <property type="entry name" value="GlmS/FrlB_SIS"/>
</dbReference>
<dbReference type="CDD" id="cd00714">
    <property type="entry name" value="GFAT"/>
    <property type="match status" value="1"/>
</dbReference>
<dbReference type="KEGG" id="lfp:Y981_03415"/>
<proteinExistence type="predicted"/>
<dbReference type="GO" id="GO:0006487">
    <property type="term" value="P:protein N-linked glycosylation"/>
    <property type="evidence" value="ECO:0007669"/>
    <property type="project" value="TreeGrafter"/>
</dbReference>
<evidence type="ECO:0000259" key="9">
    <source>
        <dbReference type="PROSITE" id="PS51464"/>
    </source>
</evidence>
<dbReference type="NCBIfam" id="NF001484">
    <property type="entry name" value="PRK00331.1"/>
    <property type="match status" value="1"/>
</dbReference>
<dbReference type="PROSITE" id="PS51464">
    <property type="entry name" value="SIS"/>
    <property type="match status" value="2"/>
</dbReference>
<dbReference type="Gene3D" id="3.60.20.10">
    <property type="entry name" value="Glutamine Phosphoribosylpyrophosphate, subunit 1, domain 1"/>
    <property type="match status" value="1"/>
</dbReference>
<feature type="domain" description="SIS" evidence="9">
    <location>
        <begin position="462"/>
        <end position="605"/>
    </location>
</feature>
<dbReference type="SUPFAM" id="SSF53697">
    <property type="entry name" value="SIS domain"/>
    <property type="match status" value="1"/>
</dbReference>
<dbReference type="GO" id="GO:0006002">
    <property type="term" value="P:fructose 6-phosphate metabolic process"/>
    <property type="evidence" value="ECO:0007669"/>
    <property type="project" value="TreeGrafter"/>
</dbReference>
<keyword evidence="6" id="KW-0677">Repeat</keyword>
<evidence type="ECO:0000256" key="5">
    <source>
        <dbReference type="ARBA" id="ARBA00022679"/>
    </source>
</evidence>
<evidence type="ECO:0000256" key="1">
    <source>
        <dbReference type="ARBA" id="ARBA00001031"/>
    </source>
</evidence>
<keyword evidence="5 10" id="KW-0808">Transferase</keyword>
<dbReference type="FunFam" id="3.40.50.10490:FF:000001">
    <property type="entry name" value="Glutamine--fructose-6-phosphate aminotransferase [isomerizing]"/>
    <property type="match status" value="1"/>
</dbReference>
<dbReference type="InterPro" id="IPR035466">
    <property type="entry name" value="GlmS/AgaS_SIS"/>
</dbReference>
<dbReference type="AlphaFoldDB" id="A0A059XXZ6"/>
<dbReference type="RefSeq" id="WP_014960551.1">
    <property type="nucleotide sequence ID" value="NZ_CP007243.1"/>
</dbReference>
<dbReference type="Pfam" id="PF01380">
    <property type="entry name" value="SIS"/>
    <property type="match status" value="2"/>
</dbReference>
<organism evidence="10 11">
    <name type="scientific">Leptospirillum ferriphilum YSK</name>
    <dbReference type="NCBI Taxonomy" id="1441628"/>
    <lineage>
        <taxon>Bacteria</taxon>
        <taxon>Pseudomonadati</taxon>
        <taxon>Nitrospirota</taxon>
        <taxon>Nitrospiria</taxon>
        <taxon>Nitrospirales</taxon>
        <taxon>Nitrospiraceae</taxon>
        <taxon>Leptospirillum</taxon>
    </lineage>
</organism>
<evidence type="ECO:0000259" key="8">
    <source>
        <dbReference type="PROSITE" id="PS51278"/>
    </source>
</evidence>
<gene>
    <name evidence="10" type="ORF">Y981_03415</name>
</gene>
<dbReference type="PANTHER" id="PTHR10937">
    <property type="entry name" value="GLUCOSAMINE--FRUCTOSE-6-PHOSPHATE AMINOTRANSFERASE, ISOMERIZING"/>
    <property type="match status" value="1"/>
</dbReference>
<keyword evidence="7 10" id="KW-0315">Glutamine amidotransferase</keyword>
<feature type="domain" description="Glutamine amidotransferase type-2" evidence="8">
    <location>
        <begin position="2"/>
        <end position="217"/>
    </location>
</feature>
<protein>
    <recommendedName>
        <fullName evidence="3">Glutamine--fructose-6-phosphate aminotransferase [isomerizing]</fullName>
        <ecNumber evidence="2">2.6.1.16</ecNumber>
    </recommendedName>
</protein>
<dbReference type="InterPro" id="IPR046348">
    <property type="entry name" value="SIS_dom_sf"/>
</dbReference>
<evidence type="ECO:0000256" key="6">
    <source>
        <dbReference type="ARBA" id="ARBA00022737"/>
    </source>
</evidence>
<dbReference type="EMBL" id="CP007243">
    <property type="protein sequence ID" value="AIA30166.1"/>
    <property type="molecule type" value="Genomic_DNA"/>
</dbReference>
<evidence type="ECO:0000256" key="2">
    <source>
        <dbReference type="ARBA" id="ARBA00012916"/>
    </source>
</evidence>
<evidence type="ECO:0000256" key="3">
    <source>
        <dbReference type="ARBA" id="ARBA00016090"/>
    </source>
</evidence>
<comment type="catalytic activity">
    <reaction evidence="1">
        <text>D-fructose 6-phosphate + L-glutamine = D-glucosamine 6-phosphate + L-glutamate</text>
        <dbReference type="Rhea" id="RHEA:13237"/>
        <dbReference type="ChEBI" id="CHEBI:29985"/>
        <dbReference type="ChEBI" id="CHEBI:58359"/>
        <dbReference type="ChEBI" id="CHEBI:58725"/>
        <dbReference type="ChEBI" id="CHEBI:61527"/>
        <dbReference type="EC" id="2.6.1.16"/>
    </reaction>
</comment>
<dbReference type="Pfam" id="PF13522">
    <property type="entry name" value="GATase_6"/>
    <property type="match status" value="1"/>
</dbReference>
<dbReference type="PANTHER" id="PTHR10937:SF0">
    <property type="entry name" value="GLUTAMINE--FRUCTOSE-6-PHOSPHATE TRANSAMINASE (ISOMERIZING)"/>
    <property type="match status" value="1"/>
</dbReference>
<dbReference type="InterPro" id="IPR005855">
    <property type="entry name" value="GFAT"/>
</dbReference>
<name>A0A059XXZ6_9BACT</name>
<dbReference type="InterPro" id="IPR017932">
    <property type="entry name" value="GATase_2_dom"/>
</dbReference>
<dbReference type="Proteomes" id="UP000027059">
    <property type="component" value="Chromosome"/>
</dbReference>
<dbReference type="GO" id="GO:0006047">
    <property type="term" value="P:UDP-N-acetylglucosamine metabolic process"/>
    <property type="evidence" value="ECO:0007669"/>
    <property type="project" value="TreeGrafter"/>
</dbReference>
<dbReference type="PROSITE" id="PS51278">
    <property type="entry name" value="GATASE_TYPE_2"/>
    <property type="match status" value="1"/>
</dbReference>
<keyword evidence="11" id="KW-1185">Reference proteome</keyword>
<reference evidence="11" key="1">
    <citation type="submission" date="2014-02" db="EMBL/GenBank/DDBJ databases">
        <title>Complete genome sequence and comparative genomic analysis of the nitrogen-fixing bacterium Leptospirillum ferriphilum YSK.</title>
        <authorList>
            <person name="Guo X."/>
            <person name="Yin H."/>
            <person name="Liang Y."/>
            <person name="Hu Q."/>
            <person name="Ma L."/>
            <person name="Xiao Y."/>
            <person name="Zhang X."/>
            <person name="Qiu G."/>
            <person name="Liu X."/>
        </authorList>
    </citation>
    <scope>NUCLEOTIDE SEQUENCE [LARGE SCALE GENOMIC DNA]</scope>
    <source>
        <strain evidence="11">YSK</strain>
    </source>
</reference>
<dbReference type="InterPro" id="IPR047084">
    <property type="entry name" value="GFAT_N"/>
</dbReference>
<dbReference type="GO" id="GO:0005829">
    <property type="term" value="C:cytosol"/>
    <property type="evidence" value="ECO:0007669"/>
    <property type="project" value="TreeGrafter"/>
</dbReference>
<evidence type="ECO:0000256" key="7">
    <source>
        <dbReference type="ARBA" id="ARBA00022962"/>
    </source>
</evidence>
<dbReference type="GO" id="GO:0097367">
    <property type="term" value="F:carbohydrate derivative binding"/>
    <property type="evidence" value="ECO:0007669"/>
    <property type="project" value="InterPro"/>
</dbReference>
<evidence type="ECO:0000313" key="10">
    <source>
        <dbReference type="EMBL" id="AIA30166.1"/>
    </source>
</evidence>
<dbReference type="SUPFAM" id="SSF56235">
    <property type="entry name" value="N-terminal nucleophile aminohydrolases (Ntn hydrolases)"/>
    <property type="match status" value="1"/>
</dbReference>
<dbReference type="GO" id="GO:0004360">
    <property type="term" value="F:glutamine-fructose-6-phosphate transaminase (isomerizing) activity"/>
    <property type="evidence" value="ECO:0007669"/>
    <property type="project" value="UniProtKB-EC"/>
</dbReference>
<dbReference type="HOGENOM" id="CLU_012520_7_1_0"/>
<dbReference type="Gene3D" id="3.40.50.10490">
    <property type="entry name" value="Glucose-6-phosphate isomerase like protein, domain 1"/>
    <property type="match status" value="2"/>
</dbReference>
<sequence length="615" mass="66360">MCGIIGYVGTSPALPYLLKGLEQLEYRGYDSAGVAVMEKEGPRVVKSVGSTVRLREKVSGQSFSGGVGIGHTRWATHGVPSEANAHPQWAGSLFIVHNGIVENERILREELEAGGAVFLSETDTETIVHLVHREMESGKPFGEAVRTVLPVLEGSYSFLIAHADPSEPLIAVHRGAPLLLGTCSHGVFVASDMTAFPGEVQSTLPLEVDDMVTIRSDGRFEILSLAEGKARVPTLVSRSHQGGHGKGEYPHYMFKEIGEQPEMLDRLLSSRIRTERGRLSVRFSPAAERALLGAKRIRIVGCGTSFHAGLLGKYRIESLAGIPVEVDVASEFRYREPILDPATDLLVLLTQSGETADTLAALRMAREAGVPTLSLVNVEGSTADREADAAIFLEAGPEFGVAATKTFLSQITLLTLIALFLAPEVRLAEKEGRSRDEILSDFLKLPMLLDKTLSLSTGVTAMSRSLEEVSTVLFMGRGGDFPLALEGALKLKEISYIHAEGYAGGELKHGPLALVEKGTPVVSLLSPDERLVPKMISNMKETLSRGAFLLSIGSERFQDDFSSVSSLSLSLPDCSPIFFPLVAAVPLQLLAYHTACFKGYDVDRPRNLAKSVTVE</sequence>
<accession>A0A059XXZ6</accession>
<reference evidence="10 11" key="2">
    <citation type="journal article" date="2015" name="Biomed. Res. Int.">
        <title>Effects of Arsenite Resistance on the Growth and Functional Gene Expression of Leptospirillum ferriphilum and Acidithiobacillus thiooxidans in Pure Culture and Coculture.</title>
        <authorList>
            <person name="Jiang H."/>
            <person name="Liang Y."/>
            <person name="Yin H."/>
            <person name="Xiao Y."/>
            <person name="Guo X."/>
            <person name="Xu Y."/>
            <person name="Hu Q."/>
            <person name="Liu H."/>
            <person name="Liu X."/>
        </authorList>
    </citation>
    <scope>NUCLEOTIDE SEQUENCE [LARGE SCALE GENOMIC DNA]</scope>
    <source>
        <strain evidence="10 11">YSK</strain>
    </source>
</reference>
<dbReference type="CDD" id="cd05008">
    <property type="entry name" value="SIS_GlmS_GlmD_1"/>
    <property type="match status" value="1"/>
</dbReference>
<evidence type="ECO:0000256" key="4">
    <source>
        <dbReference type="ARBA" id="ARBA00022576"/>
    </source>
</evidence>
<keyword evidence="4" id="KW-0032">Aminotransferase</keyword>
<dbReference type="CDD" id="cd05009">
    <property type="entry name" value="SIS_GlmS_GlmD_2"/>
    <property type="match status" value="1"/>
</dbReference>
<dbReference type="InterPro" id="IPR029055">
    <property type="entry name" value="Ntn_hydrolases_N"/>
</dbReference>
<dbReference type="InterPro" id="IPR001347">
    <property type="entry name" value="SIS_dom"/>
</dbReference>
<dbReference type="NCBIfam" id="TIGR01135">
    <property type="entry name" value="glmS"/>
    <property type="match status" value="1"/>
</dbReference>
<dbReference type="OrthoDB" id="9761808at2"/>
<feature type="domain" description="SIS" evidence="9">
    <location>
        <begin position="287"/>
        <end position="433"/>
    </location>
</feature>
<evidence type="ECO:0000313" key="11">
    <source>
        <dbReference type="Proteomes" id="UP000027059"/>
    </source>
</evidence>
<dbReference type="EC" id="2.6.1.16" evidence="2"/>